<dbReference type="AlphaFoldDB" id="A0AAD2PT03"/>
<evidence type="ECO:0000259" key="1">
    <source>
        <dbReference type="Pfam" id="PF09995"/>
    </source>
</evidence>
<gene>
    <name evidence="2" type="ORF">DIJ64_11985</name>
</gene>
<organism evidence="2 3">
    <name type="scientific">Mycobacterium leprae</name>
    <dbReference type="NCBI Taxonomy" id="1769"/>
    <lineage>
        <taxon>Bacteria</taxon>
        <taxon>Bacillati</taxon>
        <taxon>Actinomycetota</taxon>
        <taxon>Actinomycetes</taxon>
        <taxon>Mycobacteriales</taxon>
        <taxon>Mycobacteriaceae</taxon>
        <taxon>Mycobacterium</taxon>
    </lineage>
</organism>
<proteinExistence type="predicted"/>
<protein>
    <recommendedName>
        <fullName evidence="1">ER-bound oxygenase mpaB/mpaB'/Rubber oxygenase catalytic domain-containing protein</fullName>
    </recommendedName>
</protein>
<dbReference type="RefSeq" id="WP_111481077.1">
    <property type="nucleotide sequence ID" value="NZ_CP029543.1"/>
</dbReference>
<dbReference type="Pfam" id="PF09995">
    <property type="entry name" value="MPAB_Lcp_cat"/>
    <property type="match status" value="1"/>
</dbReference>
<dbReference type="Proteomes" id="UP000249682">
    <property type="component" value="Chromosome"/>
</dbReference>
<dbReference type="EMBL" id="CP029543">
    <property type="protein sequence ID" value="AWV48514.1"/>
    <property type="molecule type" value="Genomic_DNA"/>
</dbReference>
<evidence type="ECO:0000313" key="3">
    <source>
        <dbReference type="Proteomes" id="UP000249682"/>
    </source>
</evidence>
<sequence>MVWLVAVRCRHWLQRAATPASLRIADVAVFRRLAWPVAGARARSMQNIYPLAGRGGRRSFDPFREHWQRLLRSFYQIGAVVFDDDHTSVTAAKVHDIILPSNASTLLTVATMHHTSRYNFTRCMPRSLLEFCI</sequence>
<accession>A0AAD2PT03</accession>
<name>A0AAD2PT03_MYCLR</name>
<feature type="domain" description="ER-bound oxygenase mpaB/mpaB'/Rubber oxygenase catalytic" evidence="1">
    <location>
        <begin position="37"/>
        <end position="96"/>
    </location>
</feature>
<dbReference type="InterPro" id="IPR018713">
    <property type="entry name" value="MPAB/Lcp_cat_dom"/>
</dbReference>
<dbReference type="GO" id="GO:0016491">
    <property type="term" value="F:oxidoreductase activity"/>
    <property type="evidence" value="ECO:0007669"/>
    <property type="project" value="InterPro"/>
</dbReference>
<evidence type="ECO:0000313" key="2">
    <source>
        <dbReference type="EMBL" id="AWV48514.1"/>
    </source>
</evidence>
<reference evidence="2 3" key="1">
    <citation type="submission" date="2018-05" db="EMBL/GenBank/DDBJ databases">
        <title>Evolution of small genomes with special reference to Mycobacterium leprae.</title>
        <authorList>
            <person name="Mohanty P.S."/>
            <person name="Bansal A.K."/>
            <person name="Gupta U.D."/>
            <person name="Naaz F."/>
            <person name="Dwivedi V.D."/>
            <person name="Singh H."/>
            <person name="Gupta G."/>
            <person name="Sharma S."/>
            <person name="Arora M."/>
        </authorList>
    </citation>
    <scope>NUCLEOTIDE SEQUENCE [LARGE SCALE GENOMIC DNA]</scope>
    <source>
        <strain evidence="2 3">MRHRU-235-G</strain>
    </source>
</reference>